<sequence length="197" mass="21484">MSESLPLFPLQTVLFPDAVLPLRIFESRYIDMVRECMREGHGFGVVARFPGDEQSGAWHARIGTEALINDFTTLEDGLLGLQTRGQRRFSISATSARADGLLIGEVEWLAPEPARPVAPEHAALQTLMRELLRHAEVANQLDVEPDNAGSLGFALASILPLDLGQAQQLLEITDPAARLDALLPLVEQAMVEPDAPD</sequence>
<protein>
    <recommendedName>
        <fullName evidence="1">Lon N-terminal domain-containing protein</fullName>
    </recommendedName>
</protein>
<dbReference type="PANTHER" id="PTHR46732">
    <property type="entry name" value="ATP-DEPENDENT PROTEASE LA (LON) DOMAIN PROTEIN"/>
    <property type="match status" value="1"/>
</dbReference>
<evidence type="ECO:0000313" key="2">
    <source>
        <dbReference type="EMBL" id="NDY95563.1"/>
    </source>
</evidence>
<evidence type="ECO:0000313" key="3">
    <source>
        <dbReference type="Proteomes" id="UP000484885"/>
    </source>
</evidence>
<name>A0A845UUQ2_9GAMM</name>
<dbReference type="Gene3D" id="2.30.130.40">
    <property type="entry name" value="LON domain-like"/>
    <property type="match status" value="1"/>
</dbReference>
<proteinExistence type="predicted"/>
<accession>A0A845UUQ2</accession>
<dbReference type="SUPFAM" id="SSF88697">
    <property type="entry name" value="PUA domain-like"/>
    <property type="match status" value="1"/>
</dbReference>
<dbReference type="AlphaFoldDB" id="A0A845UUQ2"/>
<reference evidence="2 3" key="1">
    <citation type="submission" date="2020-02" db="EMBL/GenBank/DDBJ databases">
        <authorList>
            <person name="Zhang X.-Y."/>
        </authorList>
    </citation>
    <scope>NUCLEOTIDE SEQUENCE [LARGE SCALE GENOMIC DNA]</scope>
    <source>
        <strain evidence="2 3">C33</strain>
    </source>
</reference>
<dbReference type="InterPro" id="IPR003111">
    <property type="entry name" value="Lon_prtase_N"/>
</dbReference>
<keyword evidence="3" id="KW-1185">Reference proteome</keyword>
<dbReference type="PROSITE" id="PS51787">
    <property type="entry name" value="LON_N"/>
    <property type="match status" value="1"/>
</dbReference>
<dbReference type="RefSeq" id="WP_164210965.1">
    <property type="nucleotide sequence ID" value="NZ_JAAGSC010000040.1"/>
</dbReference>
<dbReference type="PANTHER" id="PTHR46732:SF8">
    <property type="entry name" value="ATP-DEPENDENT PROTEASE LA (LON) DOMAIN PROTEIN"/>
    <property type="match status" value="1"/>
</dbReference>
<gene>
    <name evidence="2" type="ORF">G3I74_07480</name>
</gene>
<organism evidence="2 3">
    <name type="scientific">Wenzhouxiangella limi</name>
    <dbReference type="NCBI Taxonomy" id="2707351"/>
    <lineage>
        <taxon>Bacteria</taxon>
        <taxon>Pseudomonadati</taxon>
        <taxon>Pseudomonadota</taxon>
        <taxon>Gammaproteobacteria</taxon>
        <taxon>Chromatiales</taxon>
        <taxon>Wenzhouxiangellaceae</taxon>
        <taxon>Wenzhouxiangella</taxon>
    </lineage>
</organism>
<dbReference type="InterPro" id="IPR046336">
    <property type="entry name" value="Lon_prtase_N_sf"/>
</dbReference>
<evidence type="ECO:0000259" key="1">
    <source>
        <dbReference type="PROSITE" id="PS51787"/>
    </source>
</evidence>
<dbReference type="Gene3D" id="1.20.58.1480">
    <property type="match status" value="1"/>
</dbReference>
<comment type="caution">
    <text evidence="2">The sequence shown here is derived from an EMBL/GenBank/DDBJ whole genome shotgun (WGS) entry which is preliminary data.</text>
</comment>
<feature type="domain" description="Lon N-terminal" evidence="1">
    <location>
        <begin position="5"/>
        <end position="190"/>
    </location>
</feature>
<dbReference type="Pfam" id="PF02190">
    <property type="entry name" value="LON_substr_bdg"/>
    <property type="match status" value="1"/>
</dbReference>
<dbReference type="Proteomes" id="UP000484885">
    <property type="component" value="Unassembled WGS sequence"/>
</dbReference>
<dbReference type="EMBL" id="JAAGSC010000040">
    <property type="protein sequence ID" value="NDY95563.1"/>
    <property type="molecule type" value="Genomic_DNA"/>
</dbReference>
<dbReference type="InterPro" id="IPR015947">
    <property type="entry name" value="PUA-like_sf"/>
</dbReference>
<dbReference type="SMART" id="SM00464">
    <property type="entry name" value="LON"/>
    <property type="match status" value="1"/>
</dbReference>